<feature type="signal peptide" evidence="1">
    <location>
        <begin position="1"/>
        <end position="19"/>
    </location>
</feature>
<reference evidence="2 3" key="2">
    <citation type="journal article" date="2011" name="ISME J.">
        <title>RNA-seq reveals cooperative metabolic interactions between two termite-gut spirochete species in co-culture.</title>
        <authorList>
            <person name="Rosenthal A.Z."/>
            <person name="Matson E.G."/>
            <person name="Eldar A."/>
            <person name="Leadbetter J.R."/>
        </authorList>
    </citation>
    <scope>NUCLEOTIDE SEQUENCE [LARGE SCALE GENOMIC DNA]</scope>
    <source>
        <strain evidence="3">ATCC BAA-888 / DSM 13862 / ZAS-9</strain>
    </source>
</reference>
<evidence type="ECO:0000313" key="3">
    <source>
        <dbReference type="Proteomes" id="UP000009222"/>
    </source>
</evidence>
<accession>F5YBV7</accession>
<evidence type="ECO:0000256" key="1">
    <source>
        <dbReference type="SAM" id="SignalP"/>
    </source>
</evidence>
<dbReference type="STRING" id="545695.TREAZ_2906"/>
<gene>
    <name evidence="2" type="ordered locus">TREAZ_2906</name>
</gene>
<dbReference type="InParanoid" id="F5YBV7"/>
<feature type="chain" id="PRO_5003335842" description="FMN-binding protein" evidence="1">
    <location>
        <begin position="20"/>
        <end position="256"/>
    </location>
</feature>
<evidence type="ECO:0000313" key="2">
    <source>
        <dbReference type="EMBL" id="AEF81826.1"/>
    </source>
</evidence>
<dbReference type="KEGG" id="taz:TREAZ_2906"/>
<name>F5YBV7_LEAAZ</name>
<keyword evidence="1" id="KW-0732">Signal</keyword>
<protein>
    <recommendedName>
        <fullName evidence="4">FMN-binding protein</fullName>
    </recommendedName>
</protein>
<dbReference type="OrthoDB" id="384237at2"/>
<dbReference type="Proteomes" id="UP000009222">
    <property type="component" value="Chromosome"/>
</dbReference>
<evidence type="ECO:0008006" key="4">
    <source>
        <dbReference type="Google" id="ProtNLM"/>
    </source>
</evidence>
<keyword evidence="3" id="KW-1185">Reference proteome</keyword>
<dbReference type="Gene3D" id="3.90.1010.20">
    <property type="match status" value="2"/>
</dbReference>
<sequence length="256" mass="26785">MKKLVLAAAIAALCVAALAAQTYKDGFYFAQDSDYASNQKNQVVIEVKGGKIASANWNILSLNAGSRDLKSIAQSGSVPAAATWATQAGVVEAFLVSSQNVNAASVPGGPSNVKPFFDLAKKALKDKAIAKGSYAKDGWYYNESSEVDGYHTKNTALITVVNGTIVDALWNGILQGMPASVNPSKMITSRAKGYPMTGAKKTWDQQAVSTTNALVKAQSPDNLKLKADGAADGISGVSIHIKEYVDVAKAALQGAR</sequence>
<organism evidence="2 3">
    <name type="scientific">Leadbettera azotonutricia (strain ATCC BAA-888 / DSM 13862 / ZAS-9)</name>
    <name type="common">Treponema azotonutricium</name>
    <dbReference type="NCBI Taxonomy" id="545695"/>
    <lineage>
        <taxon>Bacteria</taxon>
        <taxon>Pseudomonadati</taxon>
        <taxon>Spirochaetota</taxon>
        <taxon>Spirochaetia</taxon>
        <taxon>Spirochaetales</taxon>
        <taxon>Breznakiellaceae</taxon>
        <taxon>Leadbettera</taxon>
    </lineage>
</organism>
<dbReference type="RefSeq" id="WP_015712635.1">
    <property type="nucleotide sequence ID" value="NC_015577.1"/>
</dbReference>
<dbReference type="eggNOG" id="COG4939">
    <property type="taxonomic scope" value="Bacteria"/>
</dbReference>
<proteinExistence type="predicted"/>
<dbReference type="EMBL" id="CP001841">
    <property type="protein sequence ID" value="AEF81826.1"/>
    <property type="molecule type" value="Genomic_DNA"/>
</dbReference>
<dbReference type="HOGENOM" id="CLU_054922_0_0_12"/>
<dbReference type="AlphaFoldDB" id="F5YBV7"/>
<reference evidence="3" key="1">
    <citation type="submission" date="2009-12" db="EMBL/GenBank/DDBJ databases">
        <title>Complete sequence of Treponema azotonutricium strain ZAS-9.</title>
        <authorList>
            <person name="Tetu S.G."/>
            <person name="Matson E."/>
            <person name="Ren Q."/>
            <person name="Seshadri R."/>
            <person name="Elbourne L."/>
            <person name="Hassan K.A."/>
            <person name="Durkin A."/>
            <person name="Radune D."/>
            <person name="Mohamoud Y."/>
            <person name="Shay R."/>
            <person name="Jin S."/>
            <person name="Zhang X."/>
            <person name="Lucey K."/>
            <person name="Ballor N.R."/>
            <person name="Ottesen E."/>
            <person name="Rosenthal R."/>
            <person name="Allen A."/>
            <person name="Leadbetter J.R."/>
            <person name="Paulsen I.T."/>
        </authorList>
    </citation>
    <scope>NUCLEOTIDE SEQUENCE [LARGE SCALE GENOMIC DNA]</scope>
    <source>
        <strain evidence="3">ATCC BAA-888 / DSM 13862 / ZAS-9</strain>
    </source>
</reference>